<name>A0ABQ6N7E3_9STRA</name>
<keyword evidence="4" id="KW-1185">Reference proteome</keyword>
<evidence type="ECO:0000256" key="1">
    <source>
        <dbReference type="ARBA" id="ARBA00009656"/>
    </source>
</evidence>
<dbReference type="InterPro" id="IPR039613">
    <property type="entry name" value="SPR1/2/3/4/5"/>
</dbReference>
<feature type="compositionally biased region" description="Polar residues" evidence="2">
    <location>
        <begin position="115"/>
        <end position="136"/>
    </location>
</feature>
<sequence>MSYSCNNNQNVFMTDPTRTTSRVLAPPGGGSQISLGWADAGSTQPSGSYESVAAQRRRRNNEEVTGKIGSPAPKAQPLRDNNRQPQESEQRYALPPQQQQRQQDPNHRHGHLGMNVSSNAFSNGANQNCGNMITDRSSTRIHAPPGGRSNISCLSGWDEAPARAAPRQQAPAPQQQQQHRHQAPPAQTLGAYAAPPAAQQRAADPNHQHNHLGLGVSSNKFANGGSQNCGNMITDRSTTRIHAPPGGHSSIHFG</sequence>
<reference evidence="3 4" key="1">
    <citation type="journal article" date="2023" name="Commun. Biol.">
        <title>Genome analysis of Parmales, the sister group of diatoms, reveals the evolutionary specialization of diatoms from phago-mixotrophs to photoautotrophs.</title>
        <authorList>
            <person name="Ban H."/>
            <person name="Sato S."/>
            <person name="Yoshikawa S."/>
            <person name="Yamada K."/>
            <person name="Nakamura Y."/>
            <person name="Ichinomiya M."/>
            <person name="Sato N."/>
            <person name="Blanc-Mathieu R."/>
            <person name="Endo H."/>
            <person name="Kuwata A."/>
            <person name="Ogata H."/>
        </authorList>
    </citation>
    <scope>NUCLEOTIDE SEQUENCE [LARGE SCALE GENOMIC DNA]</scope>
</reference>
<feature type="compositionally biased region" description="Polar residues" evidence="2">
    <location>
        <begin position="216"/>
        <end position="236"/>
    </location>
</feature>
<feature type="compositionally biased region" description="Basic and acidic residues" evidence="2">
    <location>
        <begin position="80"/>
        <end position="90"/>
    </location>
</feature>
<evidence type="ECO:0000313" key="3">
    <source>
        <dbReference type="EMBL" id="GMI42262.1"/>
    </source>
</evidence>
<comment type="similarity">
    <text evidence="1">Belongs to the SPIRAL1 family.</text>
</comment>
<feature type="compositionally biased region" description="Low complexity" evidence="2">
    <location>
        <begin position="162"/>
        <end position="205"/>
    </location>
</feature>
<feature type="compositionally biased region" description="Polar residues" evidence="2">
    <location>
        <begin position="1"/>
        <end position="22"/>
    </location>
</feature>
<accession>A0ABQ6N7E3</accession>
<feature type="region of interest" description="Disordered" evidence="2">
    <location>
        <begin position="1"/>
        <end position="254"/>
    </location>
</feature>
<proteinExistence type="inferred from homology"/>
<protein>
    <submittedName>
        <fullName evidence="3">Uncharacterized protein</fullName>
    </submittedName>
</protein>
<dbReference type="PANTHER" id="PTHR33403">
    <property type="entry name" value="SPR1"/>
    <property type="match status" value="1"/>
</dbReference>
<comment type="caution">
    <text evidence="3">The sequence shown here is derived from an EMBL/GenBank/DDBJ whole genome shotgun (WGS) entry which is preliminary data.</text>
</comment>
<dbReference type="Proteomes" id="UP001165060">
    <property type="component" value="Unassembled WGS sequence"/>
</dbReference>
<gene>
    <name evidence="3" type="ORF">TeGR_g1908</name>
</gene>
<evidence type="ECO:0000313" key="4">
    <source>
        <dbReference type="Proteomes" id="UP001165060"/>
    </source>
</evidence>
<dbReference type="EMBL" id="BRYB01001056">
    <property type="protein sequence ID" value="GMI42262.1"/>
    <property type="molecule type" value="Genomic_DNA"/>
</dbReference>
<organism evidence="3 4">
    <name type="scientific">Tetraparma gracilis</name>
    <dbReference type="NCBI Taxonomy" id="2962635"/>
    <lineage>
        <taxon>Eukaryota</taxon>
        <taxon>Sar</taxon>
        <taxon>Stramenopiles</taxon>
        <taxon>Ochrophyta</taxon>
        <taxon>Bolidophyceae</taxon>
        <taxon>Parmales</taxon>
        <taxon>Triparmaceae</taxon>
        <taxon>Tetraparma</taxon>
    </lineage>
</organism>
<evidence type="ECO:0000256" key="2">
    <source>
        <dbReference type="SAM" id="MobiDB-lite"/>
    </source>
</evidence>
<dbReference type="PANTHER" id="PTHR33403:SF31">
    <property type="entry name" value="PROTEIN SPIRAL1-LIKE 1"/>
    <property type="match status" value="1"/>
</dbReference>